<dbReference type="EMBL" id="VCAU01000079">
    <property type="protein sequence ID" value="KAF9886293.1"/>
    <property type="molecule type" value="Genomic_DNA"/>
</dbReference>
<accession>A0AAD4CIC4</accession>
<protein>
    <submittedName>
        <fullName evidence="2">Uncharacterized protein</fullName>
    </submittedName>
</protein>
<organism evidence="2 3">
    <name type="scientific">Aspergillus nanangensis</name>
    <dbReference type="NCBI Taxonomy" id="2582783"/>
    <lineage>
        <taxon>Eukaryota</taxon>
        <taxon>Fungi</taxon>
        <taxon>Dikarya</taxon>
        <taxon>Ascomycota</taxon>
        <taxon>Pezizomycotina</taxon>
        <taxon>Eurotiomycetes</taxon>
        <taxon>Eurotiomycetidae</taxon>
        <taxon>Eurotiales</taxon>
        <taxon>Aspergillaceae</taxon>
        <taxon>Aspergillus</taxon>
        <taxon>Aspergillus subgen. Circumdati</taxon>
    </lineage>
</organism>
<evidence type="ECO:0000313" key="3">
    <source>
        <dbReference type="Proteomes" id="UP001194746"/>
    </source>
</evidence>
<dbReference type="Proteomes" id="UP001194746">
    <property type="component" value="Unassembled WGS sequence"/>
</dbReference>
<name>A0AAD4CIC4_ASPNN</name>
<evidence type="ECO:0000313" key="2">
    <source>
        <dbReference type="EMBL" id="KAF9886293.1"/>
    </source>
</evidence>
<reference evidence="2" key="2">
    <citation type="submission" date="2020-02" db="EMBL/GenBank/DDBJ databases">
        <authorList>
            <person name="Gilchrist C.L.M."/>
            <person name="Chooi Y.-H."/>
        </authorList>
    </citation>
    <scope>NUCLEOTIDE SEQUENCE</scope>
    <source>
        <strain evidence="2">MST-FP2251</strain>
    </source>
</reference>
<comment type="caution">
    <text evidence="2">The sequence shown here is derived from an EMBL/GenBank/DDBJ whole genome shotgun (WGS) entry which is preliminary data.</text>
</comment>
<evidence type="ECO:0000256" key="1">
    <source>
        <dbReference type="SAM" id="SignalP"/>
    </source>
</evidence>
<keyword evidence="3" id="KW-1185">Reference proteome</keyword>
<dbReference type="AlphaFoldDB" id="A0AAD4CIC4"/>
<feature type="chain" id="PRO_5042159397" evidence="1">
    <location>
        <begin position="24"/>
        <end position="191"/>
    </location>
</feature>
<sequence length="191" mass="20773">MQWASSTSFSLLISLLHISTTSATSTARVWTNFYPSCPADHIDEPTSLHLDEQFTTAVDIDANVCQGIPVPLQFAPMEVAHLAIDAELLTKDPLDICRIQVHELPGCAAYTPLVDEPLVGGEAVSSCKPRGFSYSQVWLELVCQKAPEPAEVDEPSTHGAWLNATTNATSRETGGLWKRVVRKSLASIPTR</sequence>
<reference evidence="2" key="1">
    <citation type="journal article" date="2019" name="Beilstein J. Org. Chem.">
        <title>Nanangenines: drimane sesquiterpenoids as the dominant metabolite cohort of a novel Australian fungus, Aspergillus nanangensis.</title>
        <authorList>
            <person name="Lacey H.J."/>
            <person name="Gilchrist C.L.M."/>
            <person name="Crombie A."/>
            <person name="Kalaitzis J.A."/>
            <person name="Vuong D."/>
            <person name="Rutledge P.J."/>
            <person name="Turner P."/>
            <person name="Pitt J.I."/>
            <person name="Lacey E."/>
            <person name="Chooi Y.H."/>
            <person name="Piggott A.M."/>
        </authorList>
    </citation>
    <scope>NUCLEOTIDE SEQUENCE</scope>
    <source>
        <strain evidence="2">MST-FP2251</strain>
    </source>
</reference>
<proteinExistence type="predicted"/>
<gene>
    <name evidence="2" type="ORF">FE257_011552</name>
</gene>
<feature type="signal peptide" evidence="1">
    <location>
        <begin position="1"/>
        <end position="23"/>
    </location>
</feature>
<keyword evidence="1" id="KW-0732">Signal</keyword>